<feature type="transmembrane region" description="Helical" evidence="1">
    <location>
        <begin position="174"/>
        <end position="196"/>
    </location>
</feature>
<dbReference type="AlphaFoldDB" id="A0A1H2GF51"/>
<sequence>MAWSEAISARNKNTHLPLSRLLVVCLLIVFREPFPRWQLGAGNQYVQAIWSDMTDKGIKNLQQVLDRIESASVEHGDVSLGAMMEEIGYRSFGPLLVLAGVIIALPIVGDIPGVPTMVAVIVAVIATQLLAGRNYFWLPGFLLRRSVSREKLQKSVAWARKPARFIDKGLKPRLTFLVKGMPALVIAGIALFIAAITPVTEIIPFSANIAGAALLAYGLSLIAEDGLLAIVASVLTTAIVILLGYSLFSG</sequence>
<accession>A0A1H2GF51</accession>
<evidence type="ECO:0000256" key="1">
    <source>
        <dbReference type="SAM" id="Phobius"/>
    </source>
</evidence>
<protein>
    <submittedName>
        <fullName evidence="2">Uncharacterized conserved protein</fullName>
    </submittedName>
</protein>
<proteinExistence type="predicted"/>
<gene>
    <name evidence="2" type="ORF">SAMN05216210_2253</name>
</gene>
<evidence type="ECO:0000313" key="3">
    <source>
        <dbReference type="Proteomes" id="UP000243924"/>
    </source>
</evidence>
<feature type="transmembrane region" description="Helical" evidence="1">
    <location>
        <begin position="87"/>
        <end position="108"/>
    </location>
</feature>
<dbReference type="Pfam" id="PF06055">
    <property type="entry name" value="ExoD"/>
    <property type="match status" value="1"/>
</dbReference>
<dbReference type="InterPro" id="IPR010331">
    <property type="entry name" value="ExoD"/>
</dbReference>
<dbReference type="PANTHER" id="PTHR41795">
    <property type="entry name" value="EXOPOLYSACCHARIDE SYNTHESIS PROTEIN"/>
    <property type="match status" value="1"/>
</dbReference>
<organism evidence="2 3">
    <name type="scientific">Halopseudomonas salegens</name>
    <dbReference type="NCBI Taxonomy" id="1434072"/>
    <lineage>
        <taxon>Bacteria</taxon>
        <taxon>Pseudomonadati</taxon>
        <taxon>Pseudomonadota</taxon>
        <taxon>Gammaproteobacteria</taxon>
        <taxon>Pseudomonadales</taxon>
        <taxon>Pseudomonadaceae</taxon>
        <taxon>Halopseudomonas</taxon>
    </lineage>
</organism>
<keyword evidence="3" id="KW-1185">Reference proteome</keyword>
<dbReference type="PANTHER" id="PTHR41795:SF1">
    <property type="entry name" value="EXOPOLYSACCHARIDE SYNTHESIS PROTEIN"/>
    <property type="match status" value="1"/>
</dbReference>
<dbReference type="STRING" id="1434072.SAMN05216210_2253"/>
<feature type="transmembrane region" description="Helical" evidence="1">
    <location>
        <begin position="114"/>
        <end position="136"/>
    </location>
</feature>
<keyword evidence="1" id="KW-0812">Transmembrane</keyword>
<feature type="transmembrane region" description="Helical" evidence="1">
    <location>
        <begin position="227"/>
        <end position="248"/>
    </location>
</feature>
<dbReference type="Proteomes" id="UP000243924">
    <property type="component" value="Chromosome I"/>
</dbReference>
<name>A0A1H2GF51_9GAMM</name>
<evidence type="ECO:0000313" key="2">
    <source>
        <dbReference type="EMBL" id="SDU18102.1"/>
    </source>
</evidence>
<keyword evidence="1" id="KW-1133">Transmembrane helix</keyword>
<reference evidence="3" key="1">
    <citation type="submission" date="2016-10" db="EMBL/GenBank/DDBJ databases">
        <authorList>
            <person name="Varghese N."/>
            <person name="Submissions S."/>
        </authorList>
    </citation>
    <scope>NUCLEOTIDE SEQUENCE [LARGE SCALE GENOMIC DNA]</scope>
    <source>
        <strain evidence="3">CECT 8338</strain>
    </source>
</reference>
<feature type="transmembrane region" description="Helical" evidence="1">
    <location>
        <begin position="202"/>
        <end position="220"/>
    </location>
</feature>
<dbReference type="EMBL" id="LT629787">
    <property type="protein sequence ID" value="SDU18102.1"/>
    <property type="molecule type" value="Genomic_DNA"/>
</dbReference>
<keyword evidence="1" id="KW-0472">Membrane</keyword>